<feature type="domain" description="C2H2-type" evidence="12">
    <location>
        <begin position="227"/>
        <end position="254"/>
    </location>
</feature>
<sequence length="343" mass="39452">MTSGIMDFDKEPSDGEWEKTSAGTRPSLKIIERQHHFILVLSDLEESERVGRVCRAQKYQLVRRRNDTGLNVNHRGDDPIKDTKEVSDTMHDCTICGAEHSCRAELELHMEDHKGSQGFKIRRGLPGTKKNHGAEKEVQTSSHLESTQLANQETRFPSRKKYMCNLCGSEYVNRARLITHKRIHTGETPYVCKLCGKGFRRSDWLAKHMNTHKDKSQASPDHACKRHVCDYCGKRYKHKYSLKAHLHVHTKKPRARPSQCAICKKHFYDRSSLEKHLMCHSDDRPYTCSECGNGFKRLGTLNKHKHIHTGGKPYSCGACGKSLSYKYSMSMHMKTCPRLRDRT</sequence>
<gene>
    <name evidence="13" type="ORF">C0J50_1285</name>
</gene>
<dbReference type="InterPro" id="IPR036236">
    <property type="entry name" value="Znf_C2H2_sf"/>
</dbReference>
<keyword evidence="3" id="KW-0677">Repeat</keyword>
<dbReference type="PANTHER" id="PTHR24388:SF99">
    <property type="entry name" value="GASTRULA ZINC FINGER PROTEIN XLCGF52.1-LIKE ISOFORM X1-RELATED"/>
    <property type="match status" value="1"/>
</dbReference>
<keyword evidence="9" id="KW-0539">Nucleus</keyword>
<feature type="domain" description="C2H2-type" evidence="12">
    <location>
        <begin position="314"/>
        <end position="343"/>
    </location>
</feature>
<comment type="subcellular location">
    <subcellularLocation>
        <location evidence="1">Nucleus</location>
    </subcellularLocation>
</comment>
<dbReference type="PROSITE" id="PS50157">
    <property type="entry name" value="ZINC_FINGER_C2H2_2"/>
    <property type="match status" value="7"/>
</dbReference>
<name>A0AAD5A7V1_SILAS</name>
<comment type="caution">
    <text evidence="13">The sequence shown here is derived from an EMBL/GenBank/DDBJ whole genome shotgun (WGS) entry which is preliminary data.</text>
</comment>
<feature type="compositionally biased region" description="Basic and acidic residues" evidence="11">
    <location>
        <begin position="7"/>
        <end position="19"/>
    </location>
</feature>
<keyword evidence="6" id="KW-0805">Transcription regulation</keyword>
<dbReference type="EMBL" id="MU565024">
    <property type="protein sequence ID" value="KAI5611644.1"/>
    <property type="molecule type" value="Genomic_DNA"/>
</dbReference>
<dbReference type="GO" id="GO:0000981">
    <property type="term" value="F:DNA-binding transcription factor activity, RNA polymerase II-specific"/>
    <property type="evidence" value="ECO:0007669"/>
    <property type="project" value="TreeGrafter"/>
</dbReference>
<accession>A0AAD5A7V1</accession>
<feature type="domain" description="C2H2-type" evidence="12">
    <location>
        <begin position="162"/>
        <end position="189"/>
    </location>
</feature>
<dbReference type="Gene3D" id="3.30.160.60">
    <property type="entry name" value="Classic Zinc Finger"/>
    <property type="match status" value="6"/>
</dbReference>
<dbReference type="InterPro" id="IPR013087">
    <property type="entry name" value="Znf_C2H2_type"/>
</dbReference>
<evidence type="ECO:0000256" key="6">
    <source>
        <dbReference type="ARBA" id="ARBA00023015"/>
    </source>
</evidence>
<feature type="region of interest" description="Disordered" evidence="11">
    <location>
        <begin position="1"/>
        <end position="23"/>
    </location>
</feature>
<evidence type="ECO:0000256" key="5">
    <source>
        <dbReference type="ARBA" id="ARBA00022833"/>
    </source>
</evidence>
<feature type="domain" description="C2H2-type" evidence="12">
    <location>
        <begin position="258"/>
        <end position="285"/>
    </location>
</feature>
<dbReference type="GO" id="GO:0000978">
    <property type="term" value="F:RNA polymerase II cis-regulatory region sequence-specific DNA binding"/>
    <property type="evidence" value="ECO:0007669"/>
    <property type="project" value="TreeGrafter"/>
</dbReference>
<organism evidence="13 14">
    <name type="scientific">Silurus asotus</name>
    <name type="common">Amur catfish</name>
    <name type="synonym">Parasilurus asotus</name>
    <dbReference type="NCBI Taxonomy" id="30991"/>
    <lineage>
        <taxon>Eukaryota</taxon>
        <taxon>Metazoa</taxon>
        <taxon>Chordata</taxon>
        <taxon>Craniata</taxon>
        <taxon>Vertebrata</taxon>
        <taxon>Euteleostomi</taxon>
        <taxon>Actinopterygii</taxon>
        <taxon>Neopterygii</taxon>
        <taxon>Teleostei</taxon>
        <taxon>Ostariophysi</taxon>
        <taxon>Siluriformes</taxon>
        <taxon>Siluridae</taxon>
        <taxon>Silurus</taxon>
    </lineage>
</organism>
<dbReference type="FunFam" id="3.30.160.60:FF:000690">
    <property type="entry name" value="Zinc finger protein 354C"/>
    <property type="match status" value="1"/>
</dbReference>
<evidence type="ECO:0000256" key="11">
    <source>
        <dbReference type="SAM" id="MobiDB-lite"/>
    </source>
</evidence>
<feature type="domain" description="C2H2-type" evidence="12">
    <location>
        <begin position="190"/>
        <end position="217"/>
    </location>
</feature>
<proteinExistence type="predicted"/>
<dbReference type="SUPFAM" id="SSF57667">
    <property type="entry name" value="beta-beta-alpha zinc fingers"/>
    <property type="match status" value="3"/>
</dbReference>
<protein>
    <submittedName>
        <fullName evidence="13">Oocyte zinc finger protein XlCOF15-like</fullName>
    </submittedName>
</protein>
<evidence type="ECO:0000256" key="8">
    <source>
        <dbReference type="ARBA" id="ARBA00023163"/>
    </source>
</evidence>
<dbReference type="GO" id="GO:0045893">
    <property type="term" value="P:positive regulation of DNA-templated transcription"/>
    <property type="evidence" value="ECO:0007669"/>
    <property type="project" value="UniProtKB-ARBA"/>
</dbReference>
<keyword evidence="7" id="KW-0238">DNA-binding</keyword>
<keyword evidence="2" id="KW-0479">Metal-binding</keyword>
<dbReference type="GO" id="GO:0008270">
    <property type="term" value="F:zinc ion binding"/>
    <property type="evidence" value="ECO:0007669"/>
    <property type="project" value="UniProtKB-KW"/>
</dbReference>
<evidence type="ECO:0000256" key="4">
    <source>
        <dbReference type="ARBA" id="ARBA00022771"/>
    </source>
</evidence>
<dbReference type="Pfam" id="PF00096">
    <property type="entry name" value="zf-C2H2"/>
    <property type="match status" value="3"/>
</dbReference>
<feature type="compositionally biased region" description="Polar residues" evidence="11">
    <location>
        <begin position="139"/>
        <end position="153"/>
    </location>
</feature>
<keyword evidence="8" id="KW-0804">Transcription</keyword>
<dbReference type="PANTHER" id="PTHR24388">
    <property type="entry name" value="ZINC FINGER PROTEIN"/>
    <property type="match status" value="1"/>
</dbReference>
<feature type="region of interest" description="Disordered" evidence="11">
    <location>
        <begin position="118"/>
        <end position="153"/>
    </location>
</feature>
<evidence type="ECO:0000259" key="12">
    <source>
        <dbReference type="PROSITE" id="PS50157"/>
    </source>
</evidence>
<keyword evidence="4 10" id="KW-0863">Zinc-finger</keyword>
<dbReference type="SMART" id="SM00355">
    <property type="entry name" value="ZnF_C2H2"/>
    <property type="match status" value="7"/>
</dbReference>
<dbReference type="PROSITE" id="PS00028">
    <property type="entry name" value="ZINC_FINGER_C2H2_1"/>
    <property type="match status" value="5"/>
</dbReference>
<evidence type="ECO:0000256" key="9">
    <source>
        <dbReference type="ARBA" id="ARBA00023242"/>
    </source>
</evidence>
<keyword evidence="14" id="KW-1185">Reference proteome</keyword>
<dbReference type="GO" id="GO:0005634">
    <property type="term" value="C:nucleus"/>
    <property type="evidence" value="ECO:0007669"/>
    <property type="project" value="UniProtKB-SubCell"/>
</dbReference>
<feature type="domain" description="C2H2-type" evidence="12">
    <location>
        <begin position="91"/>
        <end position="118"/>
    </location>
</feature>
<evidence type="ECO:0000256" key="2">
    <source>
        <dbReference type="ARBA" id="ARBA00022723"/>
    </source>
</evidence>
<evidence type="ECO:0000313" key="13">
    <source>
        <dbReference type="EMBL" id="KAI5611644.1"/>
    </source>
</evidence>
<evidence type="ECO:0000256" key="3">
    <source>
        <dbReference type="ARBA" id="ARBA00022737"/>
    </source>
</evidence>
<evidence type="ECO:0000256" key="1">
    <source>
        <dbReference type="ARBA" id="ARBA00004123"/>
    </source>
</evidence>
<dbReference type="AlphaFoldDB" id="A0AAD5A7V1"/>
<evidence type="ECO:0000256" key="7">
    <source>
        <dbReference type="ARBA" id="ARBA00023125"/>
    </source>
</evidence>
<dbReference type="FunFam" id="3.30.160.60:FF:001732">
    <property type="entry name" value="Zgc:162936"/>
    <property type="match status" value="1"/>
</dbReference>
<keyword evidence="5" id="KW-0862">Zinc</keyword>
<dbReference type="GO" id="GO:0005694">
    <property type="term" value="C:chromosome"/>
    <property type="evidence" value="ECO:0007669"/>
    <property type="project" value="UniProtKB-ARBA"/>
</dbReference>
<feature type="domain" description="C2H2-type" evidence="12">
    <location>
        <begin position="286"/>
        <end position="313"/>
    </location>
</feature>
<dbReference type="InterPro" id="IPR050527">
    <property type="entry name" value="Snail/Krueppel_Znf"/>
</dbReference>
<reference evidence="13" key="1">
    <citation type="submission" date="2018-07" db="EMBL/GenBank/DDBJ databases">
        <title>Comparative genomics of catfishes provides insights into carnivory and benthic adaptation.</title>
        <authorList>
            <person name="Zhang Y."/>
            <person name="Wang D."/>
            <person name="Peng Z."/>
            <person name="Zheng S."/>
            <person name="Shao F."/>
            <person name="Tao W."/>
        </authorList>
    </citation>
    <scope>NUCLEOTIDE SEQUENCE</scope>
    <source>
        <strain evidence="13">Chongqing</strain>
    </source>
</reference>
<dbReference type="Proteomes" id="UP001205998">
    <property type="component" value="Unassembled WGS sequence"/>
</dbReference>
<evidence type="ECO:0000313" key="14">
    <source>
        <dbReference type="Proteomes" id="UP001205998"/>
    </source>
</evidence>
<evidence type="ECO:0000256" key="10">
    <source>
        <dbReference type="PROSITE-ProRule" id="PRU00042"/>
    </source>
</evidence>
<dbReference type="FunFam" id="3.30.160.60:FF:000030">
    <property type="entry name" value="Zinc finger protein 628"/>
    <property type="match status" value="1"/>
</dbReference>